<dbReference type="GO" id="GO:0009982">
    <property type="term" value="F:pseudouridine synthase activity"/>
    <property type="evidence" value="ECO:0007669"/>
    <property type="project" value="InterPro"/>
</dbReference>
<evidence type="ECO:0000313" key="5">
    <source>
        <dbReference type="EMBL" id="KAF4661567.1"/>
    </source>
</evidence>
<dbReference type="InterPro" id="IPR042214">
    <property type="entry name" value="TruD_catalytic"/>
</dbReference>
<gene>
    <name evidence="5" type="ORF">FOZ61_003116</name>
</gene>
<evidence type="ECO:0000256" key="1">
    <source>
        <dbReference type="ARBA" id="ARBA00007953"/>
    </source>
</evidence>
<comment type="similarity">
    <text evidence="1">Belongs to the pseudouridine synthase TruD family.</text>
</comment>
<comment type="caution">
    <text evidence="5">The sequence shown here is derived from an EMBL/GenBank/DDBJ whole genome shotgun (WGS) entry which is preliminary data.</text>
</comment>
<dbReference type="OrthoDB" id="447290at2759"/>
<evidence type="ECO:0000259" key="4">
    <source>
        <dbReference type="PROSITE" id="PS50984"/>
    </source>
</evidence>
<feature type="domain" description="TRUD" evidence="4">
    <location>
        <begin position="551"/>
        <end position="758"/>
    </location>
</feature>
<dbReference type="GO" id="GO:0003723">
    <property type="term" value="F:RNA binding"/>
    <property type="evidence" value="ECO:0007669"/>
    <property type="project" value="InterPro"/>
</dbReference>
<dbReference type="GO" id="GO:0005634">
    <property type="term" value="C:nucleus"/>
    <property type="evidence" value="ECO:0007669"/>
    <property type="project" value="TreeGrafter"/>
</dbReference>
<protein>
    <recommendedName>
        <fullName evidence="4">TRUD domain-containing protein</fullName>
    </recommendedName>
</protein>
<keyword evidence="2" id="KW-0413">Isomerase</keyword>
<dbReference type="SUPFAM" id="SSF55120">
    <property type="entry name" value="Pseudouridine synthase"/>
    <property type="match status" value="1"/>
</dbReference>
<dbReference type="EMBL" id="JABAHT010000194">
    <property type="protein sequence ID" value="KAF4661567.1"/>
    <property type="molecule type" value="Genomic_DNA"/>
</dbReference>
<dbReference type="Proteomes" id="UP000570595">
    <property type="component" value="Unassembled WGS sequence"/>
</dbReference>
<feature type="region of interest" description="Disordered" evidence="3">
    <location>
        <begin position="23"/>
        <end position="45"/>
    </location>
</feature>
<reference evidence="5 6" key="1">
    <citation type="submission" date="2020-04" db="EMBL/GenBank/DDBJ databases">
        <title>Perkinsus olseni comparative genomics.</title>
        <authorList>
            <person name="Bogema D.R."/>
        </authorList>
    </citation>
    <scope>NUCLEOTIDE SEQUENCE [LARGE SCALE GENOMIC DNA]</scope>
    <source>
        <strain evidence="5">ATCC PRA-179</strain>
    </source>
</reference>
<dbReference type="PANTHER" id="PTHR13326">
    <property type="entry name" value="TRNA PSEUDOURIDINE SYNTHASE D"/>
    <property type="match status" value="1"/>
</dbReference>
<accession>A0A7J6LQR5</accession>
<evidence type="ECO:0000256" key="3">
    <source>
        <dbReference type="SAM" id="MobiDB-lite"/>
    </source>
</evidence>
<dbReference type="Gene3D" id="3.30.2350.20">
    <property type="entry name" value="TruD, catalytic domain"/>
    <property type="match status" value="2"/>
</dbReference>
<evidence type="ECO:0000256" key="2">
    <source>
        <dbReference type="ARBA" id="ARBA00023235"/>
    </source>
</evidence>
<dbReference type="InterPro" id="IPR020103">
    <property type="entry name" value="PsdUridine_synth_cat_dom_sf"/>
</dbReference>
<name>A0A7J6LQR5_PEROL</name>
<proteinExistence type="inferred from homology"/>
<dbReference type="InterPro" id="IPR001656">
    <property type="entry name" value="PsdUridine_synth_TruD"/>
</dbReference>
<dbReference type="InterPro" id="IPR011760">
    <property type="entry name" value="PsdUridine_synth_TruD_insert"/>
</dbReference>
<dbReference type="PROSITE" id="PS50984">
    <property type="entry name" value="TRUD"/>
    <property type="match status" value="1"/>
</dbReference>
<sequence length="817" mass="91778">MSMSTPPPTVSELRRRTEALVERHREGLLSPRRCQSSDRCGEHSSFLPLKKRSTRARERLCPSRQQRLQDHVRRLITDCHKLRRYADILAETREGNAGQVGSSAVDCVLMALGVAGDLSSTSVLTVPPLPYHRGQGSMERRVRLVQRRLLRDELRKLKDALEEHLAEGHRWADKADMARSLVLDTRHAADSLAIGGVDAFNPSAVLVERYDDQVAAAEERTLSAALACRELQDRIIVLEDWLARNRRPPPSPYSGLRFDVDEDLVEELLQVRADPTQLGCCWPLPAKQVRIEELEAIQAKLHGMDSGAEGSYSGGDIESGSALPGYHVLAAEFSFLFMAAACPSARSTASGEFLSLLGMRSATVLDDTRRPFGGTLRWSRNDDRVHEEVDLVIGRDGFAVREIPIDSQTPLELHRSLRSYVSTKRLGAHLLKCPFVQLTVQKYLMDTQSVVRLLAHHSECTPEDISYAGRKDKHADTTQHLTMPREAFLRLFRKHRHLRLPFRVGDPLGVEKPLKLSDLSGNYFRLVFAGDSKVIESEAHDLALSHIAEEGFVNYFGTQRFGSPRYMTPVAGWHLNTGRVEEAVLALLAAGEQEPARRRVAERIAGKDFKSLQRNLPEDVTSRDDHDLIEAIVKYPKRLWRTKIPARLWSTYNNAFESLLWNYAVSSRIGRYGMTGVSGDLCLGEDGRIVISSETGSELPDFSQVVLPTPTRFGLRPDNSTGEFISTMASRLGVREDPLKHHGRFRPLLVKPRRLQWERRHGKLSVTFVLPPGSFATSLVREWLGMNFFQPGGGQSSSSWLPDACFARLNDVRQHIL</sequence>
<evidence type="ECO:0000313" key="6">
    <source>
        <dbReference type="Proteomes" id="UP000570595"/>
    </source>
</evidence>
<dbReference type="GO" id="GO:0001522">
    <property type="term" value="P:pseudouridine synthesis"/>
    <property type="evidence" value="ECO:0007669"/>
    <property type="project" value="InterPro"/>
</dbReference>
<organism evidence="5 6">
    <name type="scientific">Perkinsus olseni</name>
    <name type="common">Perkinsus atlanticus</name>
    <dbReference type="NCBI Taxonomy" id="32597"/>
    <lineage>
        <taxon>Eukaryota</taxon>
        <taxon>Sar</taxon>
        <taxon>Alveolata</taxon>
        <taxon>Perkinsozoa</taxon>
        <taxon>Perkinsea</taxon>
        <taxon>Perkinsida</taxon>
        <taxon>Perkinsidae</taxon>
        <taxon>Perkinsus</taxon>
    </lineage>
</organism>
<dbReference type="Pfam" id="PF01142">
    <property type="entry name" value="TruD"/>
    <property type="match status" value="1"/>
</dbReference>
<dbReference type="PANTHER" id="PTHR13326:SF21">
    <property type="entry name" value="PSEUDOURIDYLATE SYNTHASE PUS7L"/>
    <property type="match status" value="1"/>
</dbReference>
<dbReference type="AlphaFoldDB" id="A0A7J6LQR5"/>